<dbReference type="RefSeq" id="WP_188364072.1">
    <property type="nucleotide sequence ID" value="NZ_BAABJF010000032.1"/>
</dbReference>
<dbReference type="PANTHER" id="PTHR34580">
    <property type="match status" value="1"/>
</dbReference>
<evidence type="ECO:0000313" key="3">
    <source>
        <dbReference type="EMBL" id="GGF86689.1"/>
    </source>
</evidence>
<feature type="domain" description="WYL" evidence="1">
    <location>
        <begin position="151"/>
        <end position="222"/>
    </location>
</feature>
<dbReference type="InterPro" id="IPR057727">
    <property type="entry name" value="WCX_dom"/>
</dbReference>
<accession>A0A917CFB3</accession>
<evidence type="ECO:0000313" key="4">
    <source>
        <dbReference type="Proteomes" id="UP000605253"/>
    </source>
</evidence>
<dbReference type="Pfam" id="PF13280">
    <property type="entry name" value="WYL"/>
    <property type="match status" value="1"/>
</dbReference>
<dbReference type="Pfam" id="PF25583">
    <property type="entry name" value="WCX"/>
    <property type="match status" value="1"/>
</dbReference>
<dbReference type="PANTHER" id="PTHR34580:SF1">
    <property type="entry name" value="PROTEIN PAFC"/>
    <property type="match status" value="1"/>
</dbReference>
<protein>
    <recommendedName>
        <fullName evidence="5">DNA-binding transcriptional regulator YafY</fullName>
    </recommendedName>
</protein>
<reference evidence="3" key="2">
    <citation type="submission" date="2020-09" db="EMBL/GenBank/DDBJ databases">
        <authorList>
            <person name="Sun Q."/>
            <person name="Zhou Y."/>
        </authorList>
    </citation>
    <scope>NUCLEOTIDE SEQUENCE</scope>
    <source>
        <strain evidence="3">CGMCC 1.12181</strain>
    </source>
</reference>
<dbReference type="AlphaFoldDB" id="A0A917CFB3"/>
<dbReference type="EMBL" id="BMEO01000002">
    <property type="protein sequence ID" value="GGF86689.1"/>
    <property type="molecule type" value="Genomic_DNA"/>
</dbReference>
<feature type="domain" description="WCX" evidence="2">
    <location>
        <begin position="251"/>
        <end position="327"/>
    </location>
</feature>
<dbReference type="PROSITE" id="PS52050">
    <property type="entry name" value="WYL"/>
    <property type="match status" value="1"/>
</dbReference>
<evidence type="ECO:0000259" key="1">
    <source>
        <dbReference type="Pfam" id="PF13280"/>
    </source>
</evidence>
<reference evidence="3" key="1">
    <citation type="journal article" date="2014" name="Int. J. Syst. Evol. Microbiol.">
        <title>Complete genome sequence of Corynebacterium casei LMG S-19264T (=DSM 44701T), isolated from a smear-ripened cheese.</title>
        <authorList>
            <consortium name="US DOE Joint Genome Institute (JGI-PGF)"/>
            <person name="Walter F."/>
            <person name="Albersmeier A."/>
            <person name="Kalinowski J."/>
            <person name="Ruckert C."/>
        </authorList>
    </citation>
    <scope>NUCLEOTIDE SEQUENCE</scope>
    <source>
        <strain evidence="3">CGMCC 1.12181</strain>
    </source>
</reference>
<organism evidence="3 4">
    <name type="scientific">Marinicella pacifica</name>
    <dbReference type="NCBI Taxonomy" id="1171543"/>
    <lineage>
        <taxon>Bacteria</taxon>
        <taxon>Pseudomonadati</taxon>
        <taxon>Pseudomonadota</taxon>
        <taxon>Gammaproteobacteria</taxon>
        <taxon>Lysobacterales</taxon>
        <taxon>Marinicellaceae</taxon>
        <taxon>Marinicella</taxon>
    </lineage>
</organism>
<name>A0A917CFB3_9GAMM</name>
<dbReference type="InterPro" id="IPR051534">
    <property type="entry name" value="CBASS_pafABC_assoc_protein"/>
</dbReference>
<evidence type="ECO:0000259" key="2">
    <source>
        <dbReference type="Pfam" id="PF25583"/>
    </source>
</evidence>
<proteinExistence type="predicted"/>
<keyword evidence="4" id="KW-1185">Reference proteome</keyword>
<dbReference type="InterPro" id="IPR026881">
    <property type="entry name" value="WYL_dom"/>
</dbReference>
<dbReference type="Proteomes" id="UP000605253">
    <property type="component" value="Unassembled WGS sequence"/>
</dbReference>
<gene>
    <name evidence="3" type="ORF">GCM10011365_04660</name>
</gene>
<sequence>MPKQSNHDTLMRQWQLLKALPSGGAGISARHITEYLKDLGYQTDLRTTQRDLIKLKKVMAIECNDKGKPYGWRWQKGMGGDIPALDTSDALTLHLLGNRLKNLVPSSMIDILSGRINKARKHLKEQPGDWHNKVGISEETLGYVSPKIKDEIIESIKQALINDQQIQVKYHSLQESRAKDLRLHPLALVLRGVRTYLIARTHDAEDDTVMPYAVHRFKSVKVLKHKKTRRKRFNLKTCLDSDLMQFGVAEPIKLRLKLDTVMYKILKETPLSNQQQLEKTETGGLLTLPMRDSWSLKWWILSKSEHVEVLEPAAYREKIGALLKAAAKKYQ</sequence>
<evidence type="ECO:0008006" key="5">
    <source>
        <dbReference type="Google" id="ProtNLM"/>
    </source>
</evidence>
<comment type="caution">
    <text evidence="3">The sequence shown here is derived from an EMBL/GenBank/DDBJ whole genome shotgun (WGS) entry which is preliminary data.</text>
</comment>